<dbReference type="Proteomes" id="UP000027265">
    <property type="component" value="Unassembled WGS sequence"/>
</dbReference>
<keyword evidence="2" id="KW-1185">Reference proteome</keyword>
<dbReference type="AlphaFoldDB" id="A0A067QDQ1"/>
<dbReference type="InParanoid" id="A0A067QDQ1"/>
<name>A0A067QDQ1_9AGAM</name>
<reference evidence="2" key="1">
    <citation type="journal article" date="2014" name="Proc. Natl. Acad. Sci. U.S.A.">
        <title>Extensive sampling of basidiomycete genomes demonstrates inadequacy of the white-rot/brown-rot paradigm for wood decay fungi.</title>
        <authorList>
            <person name="Riley R."/>
            <person name="Salamov A.A."/>
            <person name="Brown D.W."/>
            <person name="Nagy L.G."/>
            <person name="Floudas D."/>
            <person name="Held B.W."/>
            <person name="Levasseur A."/>
            <person name="Lombard V."/>
            <person name="Morin E."/>
            <person name="Otillar R."/>
            <person name="Lindquist E.A."/>
            <person name="Sun H."/>
            <person name="LaButti K.M."/>
            <person name="Schmutz J."/>
            <person name="Jabbour D."/>
            <person name="Luo H."/>
            <person name="Baker S.E."/>
            <person name="Pisabarro A.G."/>
            <person name="Walton J.D."/>
            <person name="Blanchette R.A."/>
            <person name="Henrissat B."/>
            <person name="Martin F."/>
            <person name="Cullen D."/>
            <person name="Hibbett D.S."/>
            <person name="Grigoriev I.V."/>
        </authorList>
    </citation>
    <scope>NUCLEOTIDE SEQUENCE [LARGE SCALE GENOMIC DNA]</scope>
    <source>
        <strain evidence="2">MUCL 33604</strain>
    </source>
</reference>
<sequence length="283" mass="31143">MIPWHIQARITSARRGSPESLMYLAGYLSEEQTPERALAVLPSFFHAIKANPPPGPRGPKPNQITLDVVNAVMRGLLSASGCLQQSEAVVRRYADGWQYVWPWVVFLAEEYLLGTDVQDQSNGLRSYSAIFCVLIVERYCSEPAIRVLAVSSPLILNCICRLWIRQAEDPSLSSLELEGIDGQEPILYPSCSRALNGLMKGDLSAVMAELRKHLDEAKLASTAVAHLDRQPPHPESLENIQSDLKLFDALVGIPQLRSVIFDEAKGLIGIAQTLVTAMSIPLS</sequence>
<proteinExistence type="predicted"/>
<organism evidence="1 2">
    <name type="scientific">Jaapia argillacea MUCL 33604</name>
    <dbReference type="NCBI Taxonomy" id="933084"/>
    <lineage>
        <taxon>Eukaryota</taxon>
        <taxon>Fungi</taxon>
        <taxon>Dikarya</taxon>
        <taxon>Basidiomycota</taxon>
        <taxon>Agaricomycotina</taxon>
        <taxon>Agaricomycetes</taxon>
        <taxon>Agaricomycetidae</taxon>
        <taxon>Jaapiales</taxon>
        <taxon>Jaapiaceae</taxon>
        <taxon>Jaapia</taxon>
    </lineage>
</organism>
<evidence type="ECO:0000313" key="1">
    <source>
        <dbReference type="EMBL" id="KDQ65069.1"/>
    </source>
</evidence>
<dbReference type="HOGENOM" id="CLU_983737_0_0_1"/>
<accession>A0A067QDQ1</accession>
<dbReference type="EMBL" id="KL197709">
    <property type="protein sequence ID" value="KDQ65069.1"/>
    <property type="molecule type" value="Genomic_DNA"/>
</dbReference>
<gene>
    <name evidence="1" type="ORF">JAAARDRAFT_247145</name>
</gene>
<protein>
    <submittedName>
        <fullName evidence="1">Uncharacterized protein</fullName>
    </submittedName>
</protein>
<evidence type="ECO:0000313" key="2">
    <source>
        <dbReference type="Proteomes" id="UP000027265"/>
    </source>
</evidence>